<gene>
    <name evidence="3" type="ORF">EH198_14900</name>
</gene>
<dbReference type="EMBL" id="RQPI01000008">
    <property type="protein sequence ID" value="RQW10555.1"/>
    <property type="molecule type" value="Genomic_DNA"/>
</dbReference>
<evidence type="ECO:0000256" key="2">
    <source>
        <dbReference type="ARBA" id="ARBA00023239"/>
    </source>
</evidence>
<evidence type="ECO:0000313" key="3">
    <source>
        <dbReference type="EMBL" id="RQW10555.1"/>
    </source>
</evidence>
<dbReference type="CDD" id="cd03416">
    <property type="entry name" value="CbiX_SirB_N"/>
    <property type="match status" value="1"/>
</dbReference>
<dbReference type="AlphaFoldDB" id="A0A3N9P447"/>
<comment type="caution">
    <text evidence="3">The sequence shown here is derived from an EMBL/GenBank/DDBJ whole genome shotgun (WGS) entry which is preliminary data.</text>
</comment>
<dbReference type="RefSeq" id="WP_124696307.1">
    <property type="nucleotide sequence ID" value="NZ_JBHUFE010000010.1"/>
</dbReference>
<keyword evidence="2" id="KW-0456">Lyase</keyword>
<dbReference type="Proteomes" id="UP000282529">
    <property type="component" value="Unassembled WGS sequence"/>
</dbReference>
<protein>
    <submittedName>
        <fullName evidence="3">Cobalamin biosynthesis protein CbiX</fullName>
    </submittedName>
</protein>
<accession>A0A3N9P447</accession>
<proteinExistence type="predicted"/>
<evidence type="ECO:0000313" key="4">
    <source>
        <dbReference type="Proteomes" id="UP000282529"/>
    </source>
</evidence>
<dbReference type="PANTHER" id="PTHR33542">
    <property type="entry name" value="SIROHYDROCHLORIN FERROCHELATASE, CHLOROPLASTIC"/>
    <property type="match status" value="1"/>
</dbReference>
<sequence>MKAGVLIISHGSRDTSWVAIVDEAVNGLSLREVLPVAVSFLELVNGRSIQDGIDMLEEQEVTDILVIPLFVSSGSTHVDEIAYALGAKDEPEKETDLERCRVNARIHYGDPVDDDPDIAVMVWDKIRELSVHPASETILLVGHGSVHSGFRQRWERGMSSLAERVRNISGLAAADYALLSVGGVGDKVRYWREQGHEVLVAPIFLSEGYFTKNVIPGRLKGLTYKYNGRTLLPHPLLPHWIATQVETMLKRLGGEETETGR</sequence>
<dbReference type="InterPro" id="IPR002762">
    <property type="entry name" value="CbiX-like"/>
</dbReference>
<reference evidence="3 4" key="1">
    <citation type="submission" date="2018-11" db="EMBL/GenBank/DDBJ databases">
        <title>Genome sequence of strain 7197.</title>
        <authorList>
            <person name="Gao J."/>
            <person name="Sun J."/>
        </authorList>
    </citation>
    <scope>NUCLEOTIDE SEQUENCE [LARGE SCALE GENOMIC DNA]</scope>
    <source>
        <strain evidence="3 4">7197</strain>
    </source>
</reference>
<dbReference type="GO" id="GO:0016829">
    <property type="term" value="F:lyase activity"/>
    <property type="evidence" value="ECO:0007669"/>
    <property type="project" value="UniProtKB-KW"/>
</dbReference>
<dbReference type="InterPro" id="IPR050963">
    <property type="entry name" value="Sirohydro_Cobaltochel/CbiX"/>
</dbReference>
<name>A0A3N9P447_9BACL</name>
<dbReference type="GO" id="GO:0046872">
    <property type="term" value="F:metal ion binding"/>
    <property type="evidence" value="ECO:0007669"/>
    <property type="project" value="UniProtKB-KW"/>
</dbReference>
<dbReference type="SUPFAM" id="SSF53800">
    <property type="entry name" value="Chelatase"/>
    <property type="match status" value="1"/>
</dbReference>
<dbReference type="OrthoDB" id="1489951at2"/>
<organism evidence="3 4">
    <name type="scientific">Paenibacillus rhizophilus</name>
    <dbReference type="NCBI Taxonomy" id="1850366"/>
    <lineage>
        <taxon>Bacteria</taxon>
        <taxon>Bacillati</taxon>
        <taxon>Bacillota</taxon>
        <taxon>Bacilli</taxon>
        <taxon>Bacillales</taxon>
        <taxon>Paenibacillaceae</taxon>
        <taxon>Paenibacillus</taxon>
    </lineage>
</organism>
<dbReference type="Gene3D" id="3.40.50.1400">
    <property type="match status" value="2"/>
</dbReference>
<keyword evidence="1" id="KW-0479">Metal-binding</keyword>
<keyword evidence="4" id="KW-1185">Reference proteome</keyword>
<evidence type="ECO:0000256" key="1">
    <source>
        <dbReference type="ARBA" id="ARBA00022723"/>
    </source>
</evidence>
<dbReference type="Pfam" id="PF01903">
    <property type="entry name" value="CbiX"/>
    <property type="match status" value="1"/>
</dbReference>
<dbReference type="PANTHER" id="PTHR33542:SF3">
    <property type="entry name" value="SIROHYDROCHLORIN FERROCHELATASE, CHLOROPLASTIC"/>
    <property type="match status" value="1"/>
</dbReference>